<gene>
    <name evidence="3" type="ORF">BIFBRE_04641</name>
</gene>
<dbReference type="PATRIC" id="fig|518634.7.peg.1601"/>
<evidence type="ECO:0000313" key="3">
    <source>
        <dbReference type="EMBL" id="EFE88750.1"/>
    </source>
</evidence>
<dbReference type="Pfam" id="PF13343">
    <property type="entry name" value="SBP_bac_6"/>
    <property type="match status" value="1"/>
</dbReference>
<evidence type="ECO:0000256" key="1">
    <source>
        <dbReference type="ARBA" id="ARBA00022729"/>
    </source>
</evidence>
<dbReference type="SUPFAM" id="SSF53850">
    <property type="entry name" value="Periplasmic binding protein-like II"/>
    <property type="match status" value="1"/>
</dbReference>
<dbReference type="PANTHER" id="PTHR30006:SF2">
    <property type="entry name" value="ABC TRANSPORTER SUBSTRATE-BINDING PROTEIN"/>
    <property type="match status" value="1"/>
</dbReference>
<dbReference type="GO" id="GO:0015888">
    <property type="term" value="P:thiamine transport"/>
    <property type="evidence" value="ECO:0007669"/>
    <property type="project" value="TreeGrafter"/>
</dbReference>
<dbReference type="GO" id="GO:0030288">
    <property type="term" value="C:outer membrane-bounded periplasmic space"/>
    <property type="evidence" value="ECO:0007669"/>
    <property type="project" value="TreeGrafter"/>
</dbReference>
<name>D4BRA5_BIFBR</name>
<dbReference type="Proteomes" id="UP000003191">
    <property type="component" value="Unassembled WGS sequence"/>
</dbReference>
<dbReference type="PANTHER" id="PTHR30006">
    <property type="entry name" value="THIAMINE-BINDING PERIPLASMIC PROTEIN-RELATED"/>
    <property type="match status" value="1"/>
</dbReference>
<dbReference type="HOGENOM" id="CLU_026974_3_0_11"/>
<accession>D4BRA5</accession>
<dbReference type="GO" id="GO:0030976">
    <property type="term" value="F:thiamine pyrophosphate binding"/>
    <property type="evidence" value="ECO:0007669"/>
    <property type="project" value="TreeGrafter"/>
</dbReference>
<feature type="signal peptide" evidence="2">
    <location>
        <begin position="1"/>
        <end position="34"/>
    </location>
</feature>
<keyword evidence="1 2" id="KW-0732">Signal</keyword>
<protein>
    <submittedName>
        <fullName evidence="3">ABC transporter, solute-binding protein</fullName>
    </submittedName>
</protein>
<dbReference type="Gene3D" id="3.40.190.10">
    <property type="entry name" value="Periplasmic binding protein-like II"/>
    <property type="match status" value="2"/>
</dbReference>
<keyword evidence="4" id="KW-1185">Reference proteome</keyword>
<dbReference type="AlphaFoldDB" id="D4BRA5"/>
<organism evidence="3 4">
    <name type="scientific">Bifidobacterium breve DSM 20213 = JCM 1192</name>
    <dbReference type="NCBI Taxonomy" id="518634"/>
    <lineage>
        <taxon>Bacteria</taxon>
        <taxon>Bacillati</taxon>
        <taxon>Actinomycetota</taxon>
        <taxon>Actinomycetes</taxon>
        <taxon>Bifidobacteriales</taxon>
        <taxon>Bifidobacteriaceae</taxon>
        <taxon>Bifidobacterium</taxon>
    </lineage>
</organism>
<evidence type="ECO:0000256" key="2">
    <source>
        <dbReference type="SAM" id="SignalP"/>
    </source>
</evidence>
<comment type="caution">
    <text evidence="3">The sequence shown here is derived from an EMBL/GenBank/DDBJ whole genome shotgun (WGS) entry which is preliminary data.</text>
</comment>
<dbReference type="GO" id="GO:0030975">
    <property type="term" value="F:thiamine binding"/>
    <property type="evidence" value="ECO:0007669"/>
    <property type="project" value="TreeGrafter"/>
</dbReference>
<reference evidence="3 4" key="1">
    <citation type="submission" date="2010-02" db="EMBL/GenBank/DDBJ databases">
        <authorList>
            <person name="Weinstock G."/>
            <person name="Sodergren E."/>
            <person name="Clifton S."/>
            <person name="Fulton L."/>
            <person name="Fulton B."/>
            <person name="Courtney L."/>
            <person name="Fronick C."/>
            <person name="Harrison M."/>
            <person name="Strong C."/>
            <person name="Farmer C."/>
            <person name="Delahaunty K."/>
            <person name="Markovic C."/>
            <person name="Hall O."/>
            <person name="Minx P."/>
            <person name="Tomlinson C."/>
            <person name="Mitreva M."/>
            <person name="Nelson J."/>
            <person name="Hou S."/>
            <person name="Wollam A."/>
            <person name="Pepin K.H."/>
            <person name="Johnson M."/>
            <person name="Bhonagiri V."/>
            <person name="Zhang X."/>
            <person name="Suruliraj S."/>
            <person name="Warren W."/>
            <person name="Chinwalla A."/>
            <person name="Mardis E.R."/>
            <person name="Wilson R.K."/>
        </authorList>
    </citation>
    <scope>NUCLEOTIDE SEQUENCE [LARGE SCALE GENOMIC DNA]</scope>
    <source>
        <strain evidence="3 4">DSM 20213</strain>
    </source>
</reference>
<evidence type="ECO:0000313" key="4">
    <source>
        <dbReference type="Proteomes" id="UP000003191"/>
    </source>
</evidence>
<dbReference type="PROSITE" id="PS51257">
    <property type="entry name" value="PROKAR_LIPOPROTEIN"/>
    <property type="match status" value="1"/>
</dbReference>
<feature type="chain" id="PRO_5003054317" evidence="2">
    <location>
        <begin position="35"/>
        <end position="379"/>
    </location>
</feature>
<sequence>MKRMVMTNIWRKGVTGLLVALLGITMSACGTSSAQSESDTKVGSNLEEITKLAKQEGKLELIGYPETWAGYGDSFKAFTKKYGIKIHVSSPDASSAEEIQSIQTLKGQPSQPDVPDLGYSFTDPAKQKNLLSSYTPSVANELPANLKDPDGKWVGAYYGVLSIGVDESKVPAVTSWKDLLKPVYKGKIYIGNPREGASQLAAVASAALANGGSLDNIQPGIDFFSKLAKDGYLAKASGTAQALTTGQAAVVLDWNYNFNGIRDEVEKAGVKLTVNVPTDGVFGNYYAQSALVDAPHPNAARLWLEWLLSDDGANIYAEHGAIPARFQEMKKVGTLTKEAEAGLPDADTLKRISFPNIEQGNKMSQLVVKNWGSQVANFE</sequence>
<proteinExistence type="predicted"/>
<dbReference type="EMBL" id="ACCG02000012">
    <property type="protein sequence ID" value="EFE88750.1"/>
    <property type="molecule type" value="Genomic_DNA"/>
</dbReference>